<keyword evidence="1" id="KW-0472">Membrane</keyword>
<feature type="transmembrane region" description="Helical" evidence="1">
    <location>
        <begin position="7"/>
        <end position="25"/>
    </location>
</feature>
<evidence type="ECO:0000256" key="1">
    <source>
        <dbReference type="SAM" id="Phobius"/>
    </source>
</evidence>
<evidence type="ECO:0000313" key="2">
    <source>
        <dbReference type="EMBL" id="SVE56358.1"/>
    </source>
</evidence>
<feature type="transmembrane region" description="Helical" evidence="1">
    <location>
        <begin position="37"/>
        <end position="56"/>
    </location>
</feature>
<gene>
    <name evidence="2" type="ORF">METZ01_LOCUS509212</name>
</gene>
<keyword evidence="1" id="KW-0812">Transmembrane</keyword>
<proteinExistence type="predicted"/>
<protein>
    <submittedName>
        <fullName evidence="2">Uncharacterized protein</fullName>
    </submittedName>
</protein>
<dbReference type="AlphaFoldDB" id="A0A383EJX1"/>
<dbReference type="EMBL" id="UINC01226044">
    <property type="protein sequence ID" value="SVE56358.1"/>
    <property type="molecule type" value="Genomic_DNA"/>
</dbReference>
<name>A0A383EJX1_9ZZZZ</name>
<organism evidence="2">
    <name type="scientific">marine metagenome</name>
    <dbReference type="NCBI Taxonomy" id="408172"/>
    <lineage>
        <taxon>unclassified sequences</taxon>
        <taxon>metagenomes</taxon>
        <taxon>ecological metagenomes</taxon>
    </lineage>
</organism>
<accession>A0A383EJX1</accession>
<sequence length="73" mass="7752">MLGFISFGLKIIFASIIGGAMNYIPGKSENSQNIVETSLICIFSASVMGLAGQFSVKGEYFVMGLIISIILIS</sequence>
<reference evidence="2" key="1">
    <citation type="submission" date="2018-05" db="EMBL/GenBank/DDBJ databases">
        <authorList>
            <person name="Lanie J.A."/>
            <person name="Ng W.-L."/>
            <person name="Kazmierczak K.M."/>
            <person name="Andrzejewski T.M."/>
            <person name="Davidsen T.M."/>
            <person name="Wayne K.J."/>
            <person name="Tettelin H."/>
            <person name="Glass J.I."/>
            <person name="Rusch D."/>
            <person name="Podicherti R."/>
            <person name="Tsui H.-C.T."/>
            <person name="Winkler M.E."/>
        </authorList>
    </citation>
    <scope>NUCLEOTIDE SEQUENCE</scope>
</reference>
<keyword evidence="1" id="KW-1133">Transmembrane helix</keyword>